<keyword evidence="3" id="KW-1185">Reference proteome</keyword>
<keyword evidence="2" id="KW-0614">Plasmid</keyword>
<evidence type="ECO:0000313" key="3">
    <source>
        <dbReference type="Proteomes" id="UP000194143"/>
    </source>
</evidence>
<protein>
    <recommendedName>
        <fullName evidence="1">PLD phosphodiesterase domain-containing protein</fullName>
    </recommendedName>
</protein>
<reference evidence="2 3" key="1">
    <citation type="submission" date="2017-04" db="EMBL/GenBank/DDBJ databases">
        <title>Complete Genome Sequence of Bacillus thuringiensis type Strain ATCC 10792.</title>
        <authorList>
            <person name="Oh D.-H."/>
            <person name="Park B.-J."/>
            <person name="Shuai W."/>
            <person name="Chelliah R."/>
        </authorList>
    </citation>
    <scope>NUCLEOTIDE SEQUENCE [LARGE SCALE GENOMIC DNA]</scope>
    <source>
        <strain evidence="2 3">ATCC 10792</strain>
        <plasmid evidence="2 3">poh2</plasmid>
    </source>
</reference>
<accession>A0A1W6WYH0</accession>
<dbReference type="GO" id="GO:0003824">
    <property type="term" value="F:catalytic activity"/>
    <property type="evidence" value="ECO:0007669"/>
    <property type="project" value="InterPro"/>
</dbReference>
<dbReference type="EMBL" id="CP021063">
    <property type="protein sequence ID" value="ARP61586.1"/>
    <property type="molecule type" value="Genomic_DNA"/>
</dbReference>
<dbReference type="GO" id="GO:0006793">
    <property type="term" value="P:phosphorus metabolic process"/>
    <property type="evidence" value="ECO:0007669"/>
    <property type="project" value="UniProtKB-ARBA"/>
</dbReference>
<dbReference type="CDD" id="cd00138">
    <property type="entry name" value="PLDc_SF"/>
    <property type="match status" value="1"/>
</dbReference>
<dbReference type="Proteomes" id="UP000194143">
    <property type="component" value="Plasmid poh2"/>
</dbReference>
<evidence type="ECO:0000259" key="1">
    <source>
        <dbReference type="PROSITE" id="PS50035"/>
    </source>
</evidence>
<proteinExistence type="predicted"/>
<dbReference type="InterPro" id="IPR025202">
    <property type="entry name" value="PLD-like_dom"/>
</dbReference>
<dbReference type="Gene3D" id="3.30.870.10">
    <property type="entry name" value="Endonuclease Chain A"/>
    <property type="match status" value="1"/>
</dbReference>
<dbReference type="Pfam" id="PF13091">
    <property type="entry name" value="PLDc_2"/>
    <property type="match status" value="1"/>
</dbReference>
<dbReference type="PROSITE" id="PS50035">
    <property type="entry name" value="PLD"/>
    <property type="match status" value="1"/>
</dbReference>
<feature type="domain" description="PLD phosphodiesterase" evidence="1">
    <location>
        <begin position="116"/>
        <end position="142"/>
    </location>
</feature>
<organism evidence="2 3">
    <name type="scientific">Bacillus thuringiensis</name>
    <dbReference type="NCBI Taxonomy" id="1428"/>
    <lineage>
        <taxon>Bacteria</taxon>
        <taxon>Bacillati</taxon>
        <taxon>Bacillota</taxon>
        <taxon>Bacilli</taxon>
        <taxon>Bacillales</taxon>
        <taxon>Bacillaceae</taxon>
        <taxon>Bacillus</taxon>
        <taxon>Bacillus cereus group</taxon>
    </lineage>
</organism>
<name>A0A1W6WYH0_BACTU</name>
<dbReference type="KEGG" id="bthy:AQ980_31370"/>
<dbReference type="SMART" id="SM00155">
    <property type="entry name" value="PLDc"/>
    <property type="match status" value="1"/>
</dbReference>
<evidence type="ECO:0000313" key="2">
    <source>
        <dbReference type="EMBL" id="ARP61586.1"/>
    </source>
</evidence>
<dbReference type="SUPFAM" id="SSF56024">
    <property type="entry name" value="Phospholipase D/nuclease"/>
    <property type="match status" value="1"/>
</dbReference>
<geneLocation type="plasmid" evidence="2 3">
    <name>poh2</name>
</geneLocation>
<dbReference type="AlphaFoldDB" id="A0A1W6WYH0"/>
<sequence>MYNSYTGLWVGKYSKKDGRMYMIKEIPFQEGEIILFKEANLWNDLLERCKKETKTINIATYNFNFKNKYERSFYKELSKLANLGIDVSLLYSIMTFSNEDKLEIEEIFKNFVLCAQLKANHSKMFITDNFAYIGSANFSFSSNNNYECGVIFNNKEIVSKIRKLFMGEMLEQSEFTNVPTSFDPFYFLPRILNNVEELSKVEKKESLYIASNVENIAQLRYLDDLEKNLNKLGFPIPIHFDWWKLFWELEEKKPIPDITFNNFKNYLYALSQYLNTVIEHVNAQYESIGRMELLKRIKVIK</sequence>
<dbReference type="InterPro" id="IPR001736">
    <property type="entry name" value="PLipase_D/transphosphatidylase"/>
</dbReference>
<gene>
    <name evidence="2" type="ORF">CAB88_31745</name>
</gene>